<comment type="caution">
    <text evidence="2">The sequence shown here is derived from an EMBL/GenBank/DDBJ whole genome shotgun (WGS) entry which is preliminary data.</text>
</comment>
<sequence>MVPYPPKAGLLNRSYNIIRELSEIYDIDLYCLNQENLITPYFDSFEQGLTKAKDELSKYCSSLYIEPDPVRVSSFSKMILTFKSLFSTKPYSTEWLNRKSFANQIKAIRDSQDYDYIYVDSISLISNVESQRYTHEKLILGHHNIESEMIRRRSERTKNLLLKFIFYIEYLKLKRLERIASLEFDRQIVCSAEDSELLGISTGYRDHFVVPNGFDFRLLDGFCRAPKLNHLLFIGTMDWYPNVDAVRYFLNEVWPNLKQQRPEVIIDVIGSKPPADLVELSKSDPSVKIRGFVQDIEPYLAQASVFVCPIRDGGGTKLKLIEAFAHKIPCVVDPISCEGIKVDDRHVKFAQNPDAFVEGIKALLDNRKMADQMSERAYQIAEAQYSYKVIADVFSQSLESMETEECVA</sequence>
<dbReference type="CDD" id="cd03801">
    <property type="entry name" value="GT4_PimA-like"/>
    <property type="match status" value="1"/>
</dbReference>
<dbReference type="PANTHER" id="PTHR46401">
    <property type="entry name" value="GLYCOSYLTRANSFERASE WBBK-RELATED"/>
    <property type="match status" value="1"/>
</dbReference>
<dbReference type="EMBL" id="AAOE01000001">
    <property type="protein sequence ID" value="EAR11146.1"/>
    <property type="molecule type" value="Genomic_DNA"/>
</dbReference>
<dbReference type="GO" id="GO:0016757">
    <property type="term" value="F:glycosyltransferase activity"/>
    <property type="evidence" value="ECO:0007669"/>
    <property type="project" value="TreeGrafter"/>
</dbReference>
<dbReference type="SUPFAM" id="SSF53756">
    <property type="entry name" value="UDP-Glycosyltransferase/glycogen phosphorylase"/>
    <property type="match status" value="1"/>
</dbReference>
<reference evidence="2 3" key="1">
    <citation type="submission" date="2006-02" db="EMBL/GenBank/DDBJ databases">
        <authorList>
            <person name="Pinhassi J."/>
            <person name="Pedros-Alio C."/>
            <person name="Ferriera S."/>
            <person name="Johnson J."/>
            <person name="Kravitz S."/>
            <person name="Halpern A."/>
            <person name="Remington K."/>
            <person name="Beeson K."/>
            <person name="Tran B."/>
            <person name="Rogers Y.-H."/>
            <person name="Friedman R."/>
            <person name="Venter J.C."/>
        </authorList>
    </citation>
    <scope>NUCLEOTIDE SEQUENCE [LARGE SCALE GENOMIC DNA]</scope>
    <source>
        <strain evidence="2 3">MED297</strain>
    </source>
</reference>
<evidence type="ECO:0000313" key="3">
    <source>
        <dbReference type="Proteomes" id="UP000005953"/>
    </source>
</evidence>
<protein>
    <submittedName>
        <fullName evidence="2">Glycosyltransferase</fullName>
    </submittedName>
</protein>
<evidence type="ECO:0000256" key="1">
    <source>
        <dbReference type="ARBA" id="ARBA00022679"/>
    </source>
</evidence>
<evidence type="ECO:0000313" key="2">
    <source>
        <dbReference type="EMBL" id="EAR11146.1"/>
    </source>
</evidence>
<organism evidence="2 3">
    <name type="scientific">Reinekea blandensis MED297</name>
    <dbReference type="NCBI Taxonomy" id="314283"/>
    <lineage>
        <taxon>Bacteria</taxon>
        <taxon>Pseudomonadati</taxon>
        <taxon>Pseudomonadota</taxon>
        <taxon>Gammaproteobacteria</taxon>
        <taxon>Oceanospirillales</taxon>
        <taxon>Saccharospirillaceae</taxon>
        <taxon>Reinekea</taxon>
    </lineage>
</organism>
<dbReference type="STRING" id="314283.MED297_19702"/>
<accession>A4B945</accession>
<dbReference type="AlphaFoldDB" id="A4B945"/>
<name>A4B945_9GAMM</name>
<keyword evidence="1 2" id="KW-0808">Transferase</keyword>
<dbReference type="PANTHER" id="PTHR46401:SF2">
    <property type="entry name" value="GLYCOSYLTRANSFERASE WBBK-RELATED"/>
    <property type="match status" value="1"/>
</dbReference>
<dbReference type="Proteomes" id="UP000005953">
    <property type="component" value="Unassembled WGS sequence"/>
</dbReference>
<dbReference type="GO" id="GO:0009103">
    <property type="term" value="P:lipopolysaccharide biosynthetic process"/>
    <property type="evidence" value="ECO:0007669"/>
    <property type="project" value="TreeGrafter"/>
</dbReference>
<gene>
    <name evidence="2" type="ORF">MED297_19702</name>
</gene>
<proteinExistence type="predicted"/>
<dbReference type="Gene3D" id="3.40.50.2000">
    <property type="entry name" value="Glycogen Phosphorylase B"/>
    <property type="match status" value="1"/>
</dbReference>
<keyword evidence="3" id="KW-1185">Reference proteome</keyword>
<dbReference type="HOGENOM" id="CLU_028014_0_1_6"/>
<dbReference type="Pfam" id="PF13692">
    <property type="entry name" value="Glyco_trans_1_4"/>
    <property type="match status" value="1"/>
</dbReference>